<feature type="compositionally biased region" description="Basic residues" evidence="1">
    <location>
        <begin position="81"/>
        <end position="99"/>
    </location>
</feature>
<name>A0A6J4K5J5_9BACT</name>
<gene>
    <name evidence="2" type="ORF">AVDCRST_MAG89-106</name>
</gene>
<accession>A0A6J4K5J5</accession>
<feature type="non-terminal residue" evidence="2">
    <location>
        <position position="184"/>
    </location>
</feature>
<feature type="compositionally biased region" description="Basic residues" evidence="1">
    <location>
        <begin position="9"/>
        <end position="39"/>
    </location>
</feature>
<feature type="compositionally biased region" description="Low complexity" evidence="1">
    <location>
        <begin position="133"/>
        <end position="145"/>
    </location>
</feature>
<evidence type="ECO:0000313" key="2">
    <source>
        <dbReference type="EMBL" id="CAA9295508.1"/>
    </source>
</evidence>
<reference evidence="2" key="1">
    <citation type="submission" date="2020-02" db="EMBL/GenBank/DDBJ databases">
        <authorList>
            <person name="Meier V. D."/>
        </authorList>
    </citation>
    <scope>NUCLEOTIDE SEQUENCE</scope>
    <source>
        <strain evidence="2">AVDCRST_MAG89</strain>
    </source>
</reference>
<feature type="region of interest" description="Disordered" evidence="1">
    <location>
        <begin position="1"/>
        <end position="184"/>
    </location>
</feature>
<sequence length="184" mass="19574">AAAGQVRRAASRHQRGQGQAHRHGRPARPGRRPWVRRREHAAEQRQRGLLRARRGPRGRGAPNRGRDSGADRRVFTGGGAHRARDRRRGRRHALARRGARPVAPAGHRAVRSRGPPQAGAADGPGLGHGPIGAGRPRGVRVVPGRHPAEQAAGRHRQGAPGRGDVAKLGDDAQAPRAGARYGAV</sequence>
<dbReference type="AlphaFoldDB" id="A0A6J4K5J5"/>
<feature type="compositionally biased region" description="Gly residues" evidence="1">
    <location>
        <begin position="122"/>
        <end position="132"/>
    </location>
</feature>
<dbReference type="EMBL" id="CADCTV010000026">
    <property type="protein sequence ID" value="CAA9295508.1"/>
    <property type="molecule type" value="Genomic_DNA"/>
</dbReference>
<feature type="compositionally biased region" description="Basic and acidic residues" evidence="1">
    <location>
        <begin position="64"/>
        <end position="74"/>
    </location>
</feature>
<proteinExistence type="predicted"/>
<protein>
    <submittedName>
        <fullName evidence="2">Uncharacterized protein</fullName>
    </submittedName>
</protein>
<feature type="compositionally biased region" description="Basic residues" evidence="1">
    <location>
        <begin position="48"/>
        <end position="57"/>
    </location>
</feature>
<feature type="non-terminal residue" evidence="2">
    <location>
        <position position="1"/>
    </location>
</feature>
<evidence type="ECO:0000256" key="1">
    <source>
        <dbReference type="SAM" id="MobiDB-lite"/>
    </source>
</evidence>
<organism evidence="2">
    <name type="scientific">uncultured Gemmatimonadota bacterium</name>
    <dbReference type="NCBI Taxonomy" id="203437"/>
    <lineage>
        <taxon>Bacteria</taxon>
        <taxon>Pseudomonadati</taxon>
        <taxon>Gemmatimonadota</taxon>
        <taxon>environmental samples</taxon>
    </lineage>
</organism>